<proteinExistence type="predicted"/>
<accession>A0ACB0JAW5</accession>
<name>A0ACB0JAW5_TRIPR</name>
<organism evidence="1 2">
    <name type="scientific">Trifolium pratense</name>
    <name type="common">Red clover</name>
    <dbReference type="NCBI Taxonomy" id="57577"/>
    <lineage>
        <taxon>Eukaryota</taxon>
        <taxon>Viridiplantae</taxon>
        <taxon>Streptophyta</taxon>
        <taxon>Embryophyta</taxon>
        <taxon>Tracheophyta</taxon>
        <taxon>Spermatophyta</taxon>
        <taxon>Magnoliopsida</taxon>
        <taxon>eudicotyledons</taxon>
        <taxon>Gunneridae</taxon>
        <taxon>Pentapetalae</taxon>
        <taxon>rosids</taxon>
        <taxon>fabids</taxon>
        <taxon>Fabales</taxon>
        <taxon>Fabaceae</taxon>
        <taxon>Papilionoideae</taxon>
        <taxon>50 kb inversion clade</taxon>
        <taxon>NPAAA clade</taxon>
        <taxon>Hologalegina</taxon>
        <taxon>IRL clade</taxon>
        <taxon>Trifolieae</taxon>
        <taxon>Trifolium</taxon>
    </lineage>
</organism>
<comment type="caution">
    <text evidence="1">The sequence shown here is derived from an EMBL/GenBank/DDBJ whole genome shotgun (WGS) entry which is preliminary data.</text>
</comment>
<evidence type="ECO:0000313" key="2">
    <source>
        <dbReference type="Proteomes" id="UP001177021"/>
    </source>
</evidence>
<dbReference type="Proteomes" id="UP001177021">
    <property type="component" value="Unassembled WGS sequence"/>
</dbReference>
<protein>
    <submittedName>
        <fullName evidence="1">Uncharacterized protein</fullName>
    </submittedName>
</protein>
<gene>
    <name evidence="1" type="ORF">MILVUS5_LOCUS11364</name>
</gene>
<dbReference type="EMBL" id="CASHSV030000024">
    <property type="protein sequence ID" value="CAJ2641794.1"/>
    <property type="molecule type" value="Genomic_DNA"/>
</dbReference>
<keyword evidence="2" id="KW-1185">Reference proteome</keyword>
<sequence>MILGVNEHVENEHQQHFNDNFNSYINDIYICFYVTVILIVIFLLFAFFEIIRVPFLQTFFPNRHPNRRDVEYPVRELGHSLPLSVSILMPEEEIPTFIANPAPLPSEGISWSSHQHIT</sequence>
<reference evidence="1" key="1">
    <citation type="submission" date="2023-10" db="EMBL/GenBank/DDBJ databases">
        <authorList>
            <person name="Rodriguez Cubillos JULIANA M."/>
            <person name="De Vega J."/>
        </authorList>
    </citation>
    <scope>NUCLEOTIDE SEQUENCE</scope>
</reference>
<evidence type="ECO:0000313" key="1">
    <source>
        <dbReference type="EMBL" id="CAJ2641794.1"/>
    </source>
</evidence>